<dbReference type="InterPro" id="IPR047057">
    <property type="entry name" value="MerR_fam"/>
</dbReference>
<dbReference type="PROSITE" id="PS50937">
    <property type="entry name" value="HTH_MERR_2"/>
    <property type="match status" value="1"/>
</dbReference>
<dbReference type="CDD" id="cd00592">
    <property type="entry name" value="HTH_MerR-like"/>
    <property type="match status" value="1"/>
</dbReference>
<feature type="compositionally biased region" description="Basic and acidic residues" evidence="2">
    <location>
        <begin position="103"/>
        <end position="131"/>
    </location>
</feature>
<gene>
    <name evidence="4" type="ORF">B1B_14918</name>
</gene>
<keyword evidence="1" id="KW-0238">DNA-binding</keyword>
<dbReference type="PANTHER" id="PTHR30204">
    <property type="entry name" value="REDOX-CYCLING DRUG-SENSING TRANSCRIPTIONAL ACTIVATOR SOXR"/>
    <property type="match status" value="1"/>
</dbReference>
<comment type="caution">
    <text evidence="4">The sequence shown here is derived from an EMBL/GenBank/DDBJ whole genome shotgun (WGS) entry which is preliminary data.</text>
</comment>
<dbReference type="GO" id="GO:0003677">
    <property type="term" value="F:DNA binding"/>
    <property type="evidence" value="ECO:0007669"/>
    <property type="project" value="UniProtKB-KW"/>
</dbReference>
<evidence type="ECO:0000313" key="4">
    <source>
        <dbReference type="EMBL" id="EQD40446.1"/>
    </source>
</evidence>
<dbReference type="GO" id="GO:0003700">
    <property type="term" value="F:DNA-binding transcription factor activity"/>
    <property type="evidence" value="ECO:0007669"/>
    <property type="project" value="InterPro"/>
</dbReference>
<evidence type="ECO:0000259" key="3">
    <source>
        <dbReference type="PROSITE" id="PS50937"/>
    </source>
</evidence>
<reference evidence="4" key="2">
    <citation type="journal article" date="2014" name="ISME J.">
        <title>Microbial stratification in low pH oxic and suboxic macroscopic growths along an acid mine drainage.</title>
        <authorList>
            <person name="Mendez-Garcia C."/>
            <person name="Mesa V."/>
            <person name="Sprenger R.R."/>
            <person name="Richter M."/>
            <person name="Diez M.S."/>
            <person name="Solano J."/>
            <person name="Bargiela R."/>
            <person name="Golyshina O.V."/>
            <person name="Manteca A."/>
            <person name="Ramos J.L."/>
            <person name="Gallego J.R."/>
            <person name="Llorente I."/>
            <person name="Martins Dos Santos V.A."/>
            <person name="Jensen O.N."/>
            <person name="Pelaez A.I."/>
            <person name="Sanchez J."/>
            <person name="Ferrer M."/>
        </authorList>
    </citation>
    <scope>NUCLEOTIDE SEQUENCE</scope>
</reference>
<dbReference type="AlphaFoldDB" id="T0YXT0"/>
<dbReference type="PANTHER" id="PTHR30204:SF89">
    <property type="entry name" value="HTH MERR-TYPE DOMAIN-CONTAINING PROTEIN"/>
    <property type="match status" value="1"/>
</dbReference>
<sequence>MPERSFLSIGDVLDLIREEFPEITISKIRFLESQGLVNPERTPSGYRKFYEEDVERLKWVLRQQREHYLPLKVIRGRLQNEKSSGSIPRQRAAVQAKAGVTSVRDHQRAADDNDAAPEDHAVPGRERVGIS</sequence>
<accession>T0YXT0</accession>
<protein>
    <submittedName>
        <fullName evidence="4">Transcriptional regulator, MerR family</fullName>
    </submittedName>
</protein>
<dbReference type="Gene3D" id="1.10.1660.10">
    <property type="match status" value="1"/>
</dbReference>
<evidence type="ECO:0000256" key="2">
    <source>
        <dbReference type="SAM" id="MobiDB-lite"/>
    </source>
</evidence>
<feature type="domain" description="HTH merR-type" evidence="3">
    <location>
        <begin position="23"/>
        <end position="80"/>
    </location>
</feature>
<reference evidence="4" key="1">
    <citation type="submission" date="2013-08" db="EMBL/GenBank/DDBJ databases">
        <authorList>
            <person name="Mendez C."/>
            <person name="Richter M."/>
            <person name="Ferrer M."/>
            <person name="Sanchez J."/>
        </authorList>
    </citation>
    <scope>NUCLEOTIDE SEQUENCE</scope>
</reference>
<dbReference type="InterPro" id="IPR000551">
    <property type="entry name" value="MerR-type_HTH_dom"/>
</dbReference>
<feature type="region of interest" description="Disordered" evidence="2">
    <location>
        <begin position="80"/>
        <end position="131"/>
    </location>
</feature>
<dbReference type="EMBL" id="AUZY01009915">
    <property type="protein sequence ID" value="EQD40446.1"/>
    <property type="molecule type" value="Genomic_DNA"/>
</dbReference>
<organism evidence="4">
    <name type="scientific">mine drainage metagenome</name>
    <dbReference type="NCBI Taxonomy" id="410659"/>
    <lineage>
        <taxon>unclassified sequences</taxon>
        <taxon>metagenomes</taxon>
        <taxon>ecological metagenomes</taxon>
    </lineage>
</organism>
<proteinExistence type="predicted"/>
<evidence type="ECO:0000256" key="1">
    <source>
        <dbReference type="ARBA" id="ARBA00023125"/>
    </source>
</evidence>
<dbReference type="Pfam" id="PF13411">
    <property type="entry name" value="MerR_1"/>
    <property type="match status" value="1"/>
</dbReference>
<dbReference type="SMART" id="SM00422">
    <property type="entry name" value="HTH_MERR"/>
    <property type="match status" value="1"/>
</dbReference>
<dbReference type="InterPro" id="IPR009061">
    <property type="entry name" value="DNA-bd_dom_put_sf"/>
</dbReference>
<feature type="non-terminal residue" evidence="4">
    <location>
        <position position="131"/>
    </location>
</feature>
<name>T0YXT0_9ZZZZ</name>
<dbReference type="SUPFAM" id="SSF46955">
    <property type="entry name" value="Putative DNA-binding domain"/>
    <property type="match status" value="1"/>
</dbReference>